<comment type="subcellular location">
    <subcellularLocation>
        <location evidence="1">Membrane</location>
        <topology evidence="1">Multi-pass membrane protein</topology>
    </subcellularLocation>
</comment>
<sequence length="675" mass="69713">MAASLAQWGPSTSLPARSRIGVTKRCLSSGSGRVAVLQRAAPVVVHQGETNRCVGLKSLAWVRQPQSHSVVSLRNVQTYAAITTSSSGSADDAPRKTEQRWYSGALSTQHDKEIWSVALPALASMLLEPIMGVINSALVARLGTQQLGAVSVASLAISFCTFLFSFLLFLTTPEIAAAVVKGDRGEVSRISAKGFWVAGVFGSLATACMWLGGPAIIALMKPPEAEVARYASEYISVRAFGVLAALLGFVATGTYRGWKDTRTPLYAAVGSAATSLVLNVVFIYGLGMGVYGSGLATTLAQYVSCGALCVLLVRKDMLRLADLARPPPLASVWPLLRKGLVLAVRNIISFGMILYASALCVRAGSAYQASFEIVRQVWILTIQFFECLNVAAQTLCAAYLGAGDARSAGAVLARLLALGVAVGGGVGVCVAASQCQLVAFFTSDAAVVAQVLATLPMVAALFPLDAAASIMDGSLLAAKQTDYLSYVQIVGSVLQYFGLIWLASNHMINNLTIWSTLKLLTVFRFVGGYYRNYFSPLSAYVEKQPAATTCPATSKPASARTSTSTPAASPGTDSTEEASPSAPVLDPVLATSEASSSVLAGAGVEGAKASASGSSQGASDGSSQAGHGEAGHAGQHVSGHAGNGSGHHGGEASGSGEDQDRDRAARLRAAAASAS</sequence>
<gene>
    <name evidence="8" type="ORF">CLEI1391_LOCUS6492</name>
</gene>
<feature type="transmembrane region" description="Helical" evidence="6">
    <location>
        <begin position="483"/>
        <end position="503"/>
    </location>
</feature>
<feature type="transmembrane region" description="Helical" evidence="6">
    <location>
        <begin position="377"/>
        <end position="400"/>
    </location>
</feature>
<feature type="transmembrane region" description="Helical" evidence="6">
    <location>
        <begin position="194"/>
        <end position="219"/>
    </location>
</feature>
<feature type="transmembrane region" description="Helical" evidence="6">
    <location>
        <begin position="239"/>
        <end position="258"/>
    </location>
</feature>
<evidence type="ECO:0000256" key="7">
    <source>
        <dbReference type="SAM" id="MobiDB-lite"/>
    </source>
</evidence>
<reference evidence="8" key="1">
    <citation type="submission" date="2021-01" db="EMBL/GenBank/DDBJ databases">
        <authorList>
            <person name="Corre E."/>
            <person name="Pelletier E."/>
            <person name="Niang G."/>
            <person name="Scheremetjew M."/>
            <person name="Finn R."/>
            <person name="Kale V."/>
            <person name="Holt S."/>
            <person name="Cochrane G."/>
            <person name="Meng A."/>
            <person name="Brown T."/>
            <person name="Cohen L."/>
        </authorList>
    </citation>
    <scope>NUCLEOTIDE SEQUENCE</scope>
    <source>
        <strain evidence="8">SAG 11-49</strain>
    </source>
</reference>
<dbReference type="PANTHER" id="PTHR42893">
    <property type="entry name" value="PROTEIN DETOXIFICATION 44, CHLOROPLASTIC-RELATED"/>
    <property type="match status" value="1"/>
</dbReference>
<dbReference type="PANTHER" id="PTHR42893:SF46">
    <property type="entry name" value="PROTEIN DETOXIFICATION 44, CHLOROPLASTIC"/>
    <property type="match status" value="1"/>
</dbReference>
<dbReference type="GO" id="GO:0015297">
    <property type="term" value="F:antiporter activity"/>
    <property type="evidence" value="ECO:0007669"/>
    <property type="project" value="InterPro"/>
</dbReference>
<feature type="transmembrane region" description="Helical" evidence="6">
    <location>
        <begin position="347"/>
        <end position="365"/>
    </location>
</feature>
<organism evidence="8">
    <name type="scientific">Chlamydomonas leiostraca</name>
    <dbReference type="NCBI Taxonomy" id="1034604"/>
    <lineage>
        <taxon>Eukaryota</taxon>
        <taxon>Viridiplantae</taxon>
        <taxon>Chlorophyta</taxon>
        <taxon>core chlorophytes</taxon>
        <taxon>Chlorophyceae</taxon>
        <taxon>CS clade</taxon>
        <taxon>Chlamydomonadales</taxon>
        <taxon>Chlamydomonadaceae</taxon>
        <taxon>Chlamydomonas</taxon>
    </lineage>
</organism>
<evidence type="ECO:0000256" key="6">
    <source>
        <dbReference type="RuleBase" id="RU004914"/>
    </source>
</evidence>
<feature type="transmembrane region" description="Helical" evidence="6">
    <location>
        <begin position="265"/>
        <end position="284"/>
    </location>
</feature>
<dbReference type="Pfam" id="PF01554">
    <property type="entry name" value="MatE"/>
    <property type="match status" value="2"/>
</dbReference>
<evidence type="ECO:0000256" key="3">
    <source>
        <dbReference type="ARBA" id="ARBA00022692"/>
    </source>
</evidence>
<dbReference type="GO" id="GO:0016020">
    <property type="term" value="C:membrane"/>
    <property type="evidence" value="ECO:0007669"/>
    <property type="project" value="UniProtKB-SubCell"/>
</dbReference>
<dbReference type="InterPro" id="IPR002528">
    <property type="entry name" value="MATE_fam"/>
</dbReference>
<feature type="transmembrane region" description="Helical" evidence="6">
    <location>
        <begin position="152"/>
        <end position="173"/>
    </location>
</feature>
<evidence type="ECO:0000256" key="1">
    <source>
        <dbReference type="ARBA" id="ARBA00004141"/>
    </source>
</evidence>
<keyword evidence="4 6" id="KW-1133">Transmembrane helix</keyword>
<dbReference type="EMBL" id="HBFB01011471">
    <property type="protein sequence ID" value="CAD8674699.1"/>
    <property type="molecule type" value="Transcribed_RNA"/>
</dbReference>
<feature type="compositionally biased region" description="Gly residues" evidence="7">
    <location>
        <begin position="641"/>
        <end position="653"/>
    </location>
</feature>
<protein>
    <recommendedName>
        <fullName evidence="6">Protein DETOXIFICATION</fullName>
    </recommendedName>
    <alternativeName>
        <fullName evidence="6">Multidrug and toxic compound extrusion protein</fullName>
    </alternativeName>
</protein>
<keyword evidence="3 6" id="KW-0812">Transmembrane</keyword>
<dbReference type="AlphaFoldDB" id="A0A7S0REW8"/>
<feature type="transmembrane region" description="Helical" evidence="6">
    <location>
        <begin position="290"/>
        <end position="313"/>
    </location>
</feature>
<comment type="similarity">
    <text evidence="2 6">Belongs to the multi antimicrobial extrusion (MATE) (TC 2.A.66.1) family.</text>
</comment>
<feature type="transmembrane region" description="Helical" evidence="6">
    <location>
        <begin position="412"/>
        <end position="433"/>
    </location>
</feature>
<feature type="compositionally biased region" description="Low complexity" evidence="7">
    <location>
        <begin position="551"/>
        <end position="573"/>
    </location>
</feature>
<keyword evidence="5 6" id="KW-0472">Membrane</keyword>
<feature type="region of interest" description="Disordered" evidence="7">
    <location>
        <begin position="549"/>
        <end position="583"/>
    </location>
</feature>
<evidence type="ECO:0000256" key="2">
    <source>
        <dbReference type="ARBA" id="ARBA00010199"/>
    </source>
</evidence>
<proteinExistence type="inferred from homology"/>
<feature type="transmembrane region" description="Helical" evidence="6">
    <location>
        <begin position="439"/>
        <end position="462"/>
    </location>
</feature>
<evidence type="ECO:0000256" key="5">
    <source>
        <dbReference type="ARBA" id="ARBA00023136"/>
    </source>
</evidence>
<evidence type="ECO:0000313" key="8">
    <source>
        <dbReference type="EMBL" id="CAD8674699.1"/>
    </source>
</evidence>
<feature type="compositionally biased region" description="Low complexity" evidence="7">
    <location>
        <begin position="608"/>
        <end position="640"/>
    </location>
</feature>
<accession>A0A7S0REW8</accession>
<name>A0A7S0REW8_9CHLO</name>
<dbReference type="GO" id="GO:0042910">
    <property type="term" value="F:xenobiotic transmembrane transporter activity"/>
    <property type="evidence" value="ECO:0007669"/>
    <property type="project" value="InterPro"/>
</dbReference>
<evidence type="ECO:0000256" key="4">
    <source>
        <dbReference type="ARBA" id="ARBA00022989"/>
    </source>
</evidence>
<dbReference type="NCBIfam" id="TIGR00797">
    <property type="entry name" value="matE"/>
    <property type="match status" value="1"/>
</dbReference>
<dbReference type="InterPro" id="IPR044644">
    <property type="entry name" value="DinF-like"/>
</dbReference>
<feature type="region of interest" description="Disordered" evidence="7">
    <location>
        <begin position="608"/>
        <end position="675"/>
    </location>
</feature>